<dbReference type="GO" id="GO:0016020">
    <property type="term" value="C:membrane"/>
    <property type="evidence" value="ECO:0007669"/>
    <property type="project" value="UniProtKB-SubCell"/>
</dbReference>
<gene>
    <name evidence="14" type="ORF">RCO7_09862</name>
</gene>
<feature type="binding site" description="axial binding residue" evidence="12">
    <location>
        <position position="505"/>
    </location>
    <ligand>
        <name>heme</name>
        <dbReference type="ChEBI" id="CHEBI:30413"/>
    </ligand>
    <ligandPart>
        <name>Fe</name>
        <dbReference type="ChEBI" id="CHEBI:18248"/>
    </ligandPart>
</feature>
<evidence type="ECO:0000313" key="15">
    <source>
        <dbReference type="Proteomes" id="UP000178129"/>
    </source>
</evidence>
<name>A0A1E1LH12_9HELO</name>
<feature type="transmembrane region" description="Helical" evidence="13">
    <location>
        <begin position="58"/>
        <end position="75"/>
    </location>
</feature>
<dbReference type="GO" id="GO:0016705">
    <property type="term" value="F:oxidoreductase activity, acting on paired donors, with incorporation or reduction of molecular oxygen"/>
    <property type="evidence" value="ECO:0007669"/>
    <property type="project" value="InterPro"/>
</dbReference>
<evidence type="ECO:0000256" key="4">
    <source>
        <dbReference type="ARBA" id="ARBA00022617"/>
    </source>
</evidence>
<proteinExistence type="inferred from homology"/>
<evidence type="ECO:0000256" key="9">
    <source>
        <dbReference type="ARBA" id="ARBA00023004"/>
    </source>
</evidence>
<dbReference type="PRINTS" id="PR00463">
    <property type="entry name" value="EP450I"/>
</dbReference>
<comment type="caution">
    <text evidence="14">The sequence shown here is derived from an EMBL/GenBank/DDBJ whole genome shotgun (WGS) entry which is preliminary data.</text>
</comment>
<evidence type="ECO:0000256" key="13">
    <source>
        <dbReference type="SAM" id="Phobius"/>
    </source>
</evidence>
<sequence length="573" mass="64980">MSPDRDSKRLRIISRKSGQKFYGYCAYRMDRSTILVTAAAVLAHSIVSPIHEVSTVKILVAYSTASAFLFGFLIVSSQQLTYSVACFSILNFDFLLVTTLLTLIRRFYFSPLSHFPGSKLAALSNAYLANEFRTGRGSRTLVELHKKYKSDFIRIGPNQLSINKVEAVEAIFRGKYPRGSFYEVGALNGELNLNSQRDYSVHTPWRRIWERAFASSEFQHYNPQVEYHVTDLVEVIKKANNEEVDCTRVMDNLAFDIMADLSFAYESKLQSGTGDNHYMHFIHKFMSAVGVISTFRNVCQLLIYLPETADVKEYRIRGESLLSGRQRLGNTRRDIFSHLLSTDNETSRNIKFAQAELNANAQLIIVAGFDTASTTLTQTFRILAKQSSTLKKLQAEVDACASKGALTVAGTRNLPYLNAIINESLRLFNPVPMGAYAASPPLGVYVAETFIPGNVQINVPPGAVMTDPRYFEKPEEYIPERWEEWSEGVKDRRAFFPFGYGVHSCVERQLALNELRMVLATVVQRWDVVLGEQYSEEKWKLDWKDHALLEIGELWVKFVPRISQVVNTVGLRQ</sequence>
<dbReference type="PANTHER" id="PTHR24305:SF112">
    <property type="entry name" value="L-ORNITHINE-N5-MONOOXYGENASE (EUROFUNG)"/>
    <property type="match status" value="1"/>
</dbReference>
<dbReference type="GO" id="GO:0004497">
    <property type="term" value="F:monooxygenase activity"/>
    <property type="evidence" value="ECO:0007669"/>
    <property type="project" value="UniProtKB-KW"/>
</dbReference>
<keyword evidence="5 13" id="KW-0812">Transmembrane</keyword>
<dbReference type="PRINTS" id="PR00385">
    <property type="entry name" value="P450"/>
</dbReference>
<evidence type="ECO:0000256" key="7">
    <source>
        <dbReference type="ARBA" id="ARBA00022989"/>
    </source>
</evidence>
<dbReference type="InterPro" id="IPR050121">
    <property type="entry name" value="Cytochrome_P450_monoxygenase"/>
</dbReference>
<keyword evidence="7 13" id="KW-1133">Transmembrane helix</keyword>
<dbReference type="Pfam" id="PF00067">
    <property type="entry name" value="p450"/>
    <property type="match status" value="1"/>
</dbReference>
<keyword evidence="8" id="KW-0560">Oxidoreductase</keyword>
<dbReference type="SUPFAM" id="SSF48264">
    <property type="entry name" value="Cytochrome P450"/>
    <property type="match status" value="1"/>
</dbReference>
<keyword evidence="9 12" id="KW-0408">Iron</keyword>
<evidence type="ECO:0000313" key="14">
    <source>
        <dbReference type="EMBL" id="CZT09029.1"/>
    </source>
</evidence>
<evidence type="ECO:0000256" key="1">
    <source>
        <dbReference type="ARBA" id="ARBA00001971"/>
    </source>
</evidence>
<evidence type="ECO:0000256" key="3">
    <source>
        <dbReference type="ARBA" id="ARBA00010617"/>
    </source>
</evidence>
<keyword evidence="6 12" id="KW-0479">Metal-binding</keyword>
<dbReference type="InterPro" id="IPR002401">
    <property type="entry name" value="Cyt_P450_E_grp-I"/>
</dbReference>
<evidence type="ECO:0000256" key="11">
    <source>
        <dbReference type="ARBA" id="ARBA00023136"/>
    </source>
</evidence>
<dbReference type="GO" id="GO:0020037">
    <property type="term" value="F:heme binding"/>
    <property type="evidence" value="ECO:0007669"/>
    <property type="project" value="InterPro"/>
</dbReference>
<reference evidence="15" key="1">
    <citation type="submission" date="2016-03" db="EMBL/GenBank/DDBJ databases">
        <authorList>
            <person name="Ploux O."/>
        </authorList>
    </citation>
    <scope>NUCLEOTIDE SEQUENCE [LARGE SCALE GENOMIC DNA]</scope>
    <source>
        <strain evidence="15">UK7</strain>
    </source>
</reference>
<organism evidence="14 15">
    <name type="scientific">Rhynchosporium graminicola</name>
    <dbReference type="NCBI Taxonomy" id="2792576"/>
    <lineage>
        <taxon>Eukaryota</taxon>
        <taxon>Fungi</taxon>
        <taxon>Dikarya</taxon>
        <taxon>Ascomycota</taxon>
        <taxon>Pezizomycotina</taxon>
        <taxon>Leotiomycetes</taxon>
        <taxon>Helotiales</taxon>
        <taxon>Ploettnerulaceae</taxon>
        <taxon>Rhynchosporium</taxon>
    </lineage>
</organism>
<evidence type="ECO:0000256" key="5">
    <source>
        <dbReference type="ARBA" id="ARBA00022692"/>
    </source>
</evidence>
<dbReference type="PANTHER" id="PTHR24305">
    <property type="entry name" value="CYTOCHROME P450"/>
    <property type="match status" value="1"/>
</dbReference>
<keyword evidence="10" id="KW-0503">Monooxygenase</keyword>
<accession>A0A1E1LH12</accession>
<evidence type="ECO:0000256" key="12">
    <source>
        <dbReference type="PIRSR" id="PIRSR602401-1"/>
    </source>
</evidence>
<evidence type="ECO:0000256" key="10">
    <source>
        <dbReference type="ARBA" id="ARBA00023033"/>
    </source>
</evidence>
<dbReference type="GO" id="GO:0005506">
    <property type="term" value="F:iron ion binding"/>
    <property type="evidence" value="ECO:0007669"/>
    <property type="project" value="InterPro"/>
</dbReference>
<keyword evidence="15" id="KW-1185">Reference proteome</keyword>
<feature type="transmembrane region" description="Helical" evidence="13">
    <location>
        <begin position="82"/>
        <end position="104"/>
    </location>
</feature>
<dbReference type="InterPro" id="IPR036396">
    <property type="entry name" value="Cyt_P450_sf"/>
</dbReference>
<feature type="transmembrane region" description="Helical" evidence="13">
    <location>
        <begin position="21"/>
        <end position="46"/>
    </location>
</feature>
<keyword evidence="11 13" id="KW-0472">Membrane</keyword>
<comment type="similarity">
    <text evidence="3">Belongs to the cytochrome P450 family.</text>
</comment>
<dbReference type="Gene3D" id="1.10.630.10">
    <property type="entry name" value="Cytochrome P450"/>
    <property type="match status" value="1"/>
</dbReference>
<evidence type="ECO:0000256" key="2">
    <source>
        <dbReference type="ARBA" id="ARBA00004370"/>
    </source>
</evidence>
<dbReference type="STRING" id="914237.A0A1E1LH12"/>
<comment type="cofactor">
    <cofactor evidence="1 12">
        <name>heme</name>
        <dbReference type="ChEBI" id="CHEBI:30413"/>
    </cofactor>
</comment>
<dbReference type="AlphaFoldDB" id="A0A1E1LH12"/>
<dbReference type="EMBL" id="FJUW01000048">
    <property type="protein sequence ID" value="CZT09029.1"/>
    <property type="molecule type" value="Genomic_DNA"/>
</dbReference>
<dbReference type="InParanoid" id="A0A1E1LH12"/>
<evidence type="ECO:0000256" key="6">
    <source>
        <dbReference type="ARBA" id="ARBA00022723"/>
    </source>
</evidence>
<evidence type="ECO:0000256" key="8">
    <source>
        <dbReference type="ARBA" id="ARBA00023002"/>
    </source>
</evidence>
<dbReference type="InterPro" id="IPR001128">
    <property type="entry name" value="Cyt_P450"/>
</dbReference>
<comment type="subcellular location">
    <subcellularLocation>
        <location evidence="2">Membrane</location>
    </subcellularLocation>
</comment>
<dbReference type="Proteomes" id="UP000178129">
    <property type="component" value="Unassembled WGS sequence"/>
</dbReference>
<protein>
    <submittedName>
        <fullName evidence="14">Related to pisatin demethylase cytochrome P450</fullName>
    </submittedName>
</protein>
<keyword evidence="4 12" id="KW-0349">Heme</keyword>